<dbReference type="Gene3D" id="3.90.550.10">
    <property type="entry name" value="Spore Coat Polysaccharide Biosynthesis Protein SpsA, Chain A"/>
    <property type="match status" value="1"/>
</dbReference>
<dbReference type="GO" id="GO:0016757">
    <property type="term" value="F:glycosyltransferase activity"/>
    <property type="evidence" value="ECO:0007669"/>
    <property type="project" value="UniProtKB-KW"/>
</dbReference>
<dbReference type="EC" id="2.4.-.-" evidence="3"/>
<feature type="domain" description="Glycosyltransferase 2-like" evidence="2">
    <location>
        <begin position="6"/>
        <end position="124"/>
    </location>
</feature>
<dbReference type="PANTHER" id="PTHR43630">
    <property type="entry name" value="POLY-BETA-1,6-N-ACETYL-D-GLUCOSAMINE SYNTHASE"/>
    <property type="match status" value="1"/>
</dbReference>
<dbReference type="PANTHER" id="PTHR43630:SF2">
    <property type="entry name" value="GLYCOSYLTRANSFERASE"/>
    <property type="match status" value="1"/>
</dbReference>
<evidence type="ECO:0000313" key="3">
    <source>
        <dbReference type="EMBL" id="MDO7788553.1"/>
    </source>
</evidence>
<evidence type="ECO:0000313" key="4">
    <source>
        <dbReference type="Proteomes" id="UP001172911"/>
    </source>
</evidence>
<keyword evidence="3" id="KW-0328">Glycosyltransferase</keyword>
<dbReference type="EMBL" id="JARPTC010000022">
    <property type="protein sequence ID" value="MDO7788553.1"/>
    <property type="molecule type" value="Genomic_DNA"/>
</dbReference>
<proteinExistence type="predicted"/>
<dbReference type="InterPro" id="IPR019734">
    <property type="entry name" value="TPR_rpt"/>
</dbReference>
<dbReference type="Proteomes" id="UP001172911">
    <property type="component" value="Unassembled WGS sequence"/>
</dbReference>
<dbReference type="SUPFAM" id="SSF48452">
    <property type="entry name" value="TPR-like"/>
    <property type="match status" value="1"/>
</dbReference>
<dbReference type="AlphaFoldDB" id="A0AAW7ZGN1"/>
<evidence type="ECO:0000259" key="2">
    <source>
        <dbReference type="Pfam" id="PF00535"/>
    </source>
</evidence>
<accession>A0AAW7ZGN1</accession>
<dbReference type="PROSITE" id="PS50005">
    <property type="entry name" value="TPR"/>
    <property type="match status" value="1"/>
</dbReference>
<dbReference type="SMART" id="SM00028">
    <property type="entry name" value="TPR"/>
    <property type="match status" value="2"/>
</dbReference>
<gene>
    <name evidence="3" type="ORF">P6N53_15100</name>
</gene>
<dbReference type="SUPFAM" id="SSF53448">
    <property type="entry name" value="Nucleotide-diphospho-sugar transferases"/>
    <property type="match status" value="1"/>
</dbReference>
<dbReference type="RefSeq" id="WP_304544597.1">
    <property type="nucleotide sequence ID" value="NZ_JARPTC010000022.1"/>
</dbReference>
<keyword evidence="1" id="KW-0802">TPR repeat</keyword>
<feature type="repeat" description="TPR" evidence="1">
    <location>
        <begin position="200"/>
        <end position="233"/>
    </location>
</feature>
<name>A0AAW7ZGN1_9FIRM</name>
<evidence type="ECO:0000256" key="1">
    <source>
        <dbReference type="PROSITE-ProRule" id="PRU00339"/>
    </source>
</evidence>
<dbReference type="Gene3D" id="1.25.40.10">
    <property type="entry name" value="Tetratricopeptide repeat domain"/>
    <property type="match status" value="1"/>
</dbReference>
<reference evidence="3" key="2">
    <citation type="submission" date="2023-03" db="EMBL/GenBank/DDBJ databases">
        <authorList>
            <person name="Zhang Z."/>
        </authorList>
    </citation>
    <scope>NUCLEOTIDE SEQUENCE</scope>
    <source>
        <strain evidence="3">DSA</strain>
    </source>
</reference>
<organism evidence="3 4">
    <name type="scientific">Desulforamulus aquiferis</name>
    <dbReference type="NCBI Taxonomy" id="1397668"/>
    <lineage>
        <taxon>Bacteria</taxon>
        <taxon>Bacillati</taxon>
        <taxon>Bacillota</taxon>
        <taxon>Clostridia</taxon>
        <taxon>Eubacteriales</taxon>
        <taxon>Peptococcaceae</taxon>
        <taxon>Desulforamulus</taxon>
    </lineage>
</organism>
<keyword evidence="3" id="KW-0808">Transferase</keyword>
<dbReference type="InterPro" id="IPR011990">
    <property type="entry name" value="TPR-like_helical_dom_sf"/>
</dbReference>
<reference evidence="3" key="1">
    <citation type="journal article" date="2023" name="J. Hazard. Mater.">
        <title>Anaerobic biodegradation of pyrene and benzo[a]pyrene by a new sulfate-reducing Desulforamulus aquiferis strain DSA.</title>
        <authorList>
            <person name="Zhang Z."/>
            <person name="Sun J."/>
            <person name="Gong X."/>
            <person name="Wang C."/>
            <person name="Wang H."/>
        </authorList>
    </citation>
    <scope>NUCLEOTIDE SEQUENCE</scope>
    <source>
        <strain evidence="3">DSA</strain>
    </source>
</reference>
<dbReference type="Pfam" id="PF00535">
    <property type="entry name" value="Glycos_transf_2"/>
    <property type="match status" value="1"/>
</dbReference>
<protein>
    <submittedName>
        <fullName evidence="3">Glycosyltransferase</fullName>
        <ecNumber evidence="3">2.4.-.-</ecNumber>
    </submittedName>
</protein>
<sequence>MSGLISLCMISKNEGTRIQRCINSARPFVDQVIVVDTGSTDNTVNIAKELGAEVYKADWQDDFSHARNESLKYATGKWILFLDCDEELDSNTAPLLRSSLFKSEHEGYWVKIINIFNNQPGTSLLGFRLFRNNPAYHFECPIHEQVLPSVVKYSSLDKIGQLDVTIFHYGYDTDKAAAKAKCERNLRLLNKSLDKYGEYGFVYFYLGVEYQKLGEYQRALDYYTISLEKSNLGESYAPAMVRSMVYCNMALNRFDEGIRMCEKYQGIYPEYTDLVYLKGALYFNQGQLIRSLDCMNKCLTMGPPPNRYFSSHGIAAEKPLIYIKNIIAAFIKQGEMLINQGDRIAAHGSLVHAYQQLMKQPDEKLFEKLIELNLLLINSVENTCNKQSPSN</sequence>
<dbReference type="InterPro" id="IPR029044">
    <property type="entry name" value="Nucleotide-diphossugar_trans"/>
</dbReference>
<comment type="caution">
    <text evidence="3">The sequence shown here is derived from an EMBL/GenBank/DDBJ whole genome shotgun (WGS) entry which is preliminary data.</text>
</comment>
<dbReference type="CDD" id="cd02511">
    <property type="entry name" value="Beta4Glucosyltransferase"/>
    <property type="match status" value="1"/>
</dbReference>
<dbReference type="InterPro" id="IPR001173">
    <property type="entry name" value="Glyco_trans_2-like"/>
</dbReference>
<keyword evidence="4" id="KW-1185">Reference proteome</keyword>